<dbReference type="Pfam" id="PF04892">
    <property type="entry name" value="VanZ"/>
    <property type="match status" value="1"/>
</dbReference>
<feature type="transmembrane region" description="Helical" evidence="1">
    <location>
        <begin position="77"/>
        <end position="94"/>
    </location>
</feature>
<accession>A0A1B1RY02</accession>
<keyword evidence="1" id="KW-0812">Transmembrane</keyword>
<feature type="transmembrane region" description="Helical" evidence="1">
    <location>
        <begin position="12"/>
        <end position="31"/>
    </location>
</feature>
<gene>
    <name evidence="3" type="ORF">I858_001855</name>
</gene>
<evidence type="ECO:0000259" key="2">
    <source>
        <dbReference type="Pfam" id="PF04892"/>
    </source>
</evidence>
<dbReference type="InterPro" id="IPR006976">
    <property type="entry name" value="VanZ-like"/>
</dbReference>
<evidence type="ECO:0000313" key="4">
    <source>
        <dbReference type="Proteomes" id="UP000053354"/>
    </source>
</evidence>
<feature type="transmembrane region" description="Helical" evidence="1">
    <location>
        <begin position="51"/>
        <end position="70"/>
    </location>
</feature>
<feature type="transmembrane region" description="Helical" evidence="1">
    <location>
        <begin position="121"/>
        <end position="142"/>
    </location>
</feature>
<protein>
    <recommendedName>
        <fullName evidence="2">VanZ-like domain-containing protein</fullName>
    </recommendedName>
</protein>
<dbReference type="EMBL" id="CP016540">
    <property type="protein sequence ID" value="ANU25820.1"/>
    <property type="molecule type" value="Genomic_DNA"/>
</dbReference>
<keyword evidence="4" id="KW-1185">Reference proteome</keyword>
<feature type="transmembrane region" description="Helical" evidence="1">
    <location>
        <begin position="149"/>
        <end position="168"/>
    </location>
</feature>
<name>A0A1B1RY02_9BACL</name>
<proteinExistence type="predicted"/>
<keyword evidence="1" id="KW-1133">Transmembrane helix</keyword>
<evidence type="ECO:0000313" key="3">
    <source>
        <dbReference type="EMBL" id="ANU25820.1"/>
    </source>
</evidence>
<keyword evidence="1" id="KW-0472">Membrane</keyword>
<organism evidence="3 4">
    <name type="scientific">Planococcus versutus</name>
    <dbReference type="NCBI Taxonomy" id="1302659"/>
    <lineage>
        <taxon>Bacteria</taxon>
        <taxon>Bacillati</taxon>
        <taxon>Bacillota</taxon>
        <taxon>Bacilli</taxon>
        <taxon>Bacillales</taxon>
        <taxon>Caryophanaceae</taxon>
        <taxon>Planococcus</taxon>
    </lineage>
</organism>
<dbReference type="Proteomes" id="UP000053354">
    <property type="component" value="Chromosome"/>
</dbReference>
<dbReference type="KEGG" id="pll:I858_001855"/>
<feature type="domain" description="VanZ-like" evidence="2">
    <location>
        <begin position="83"/>
        <end position="195"/>
    </location>
</feature>
<dbReference type="AlphaFoldDB" id="A0A1B1RY02"/>
<reference evidence="3" key="1">
    <citation type="submission" date="2016-10" db="EMBL/GenBank/DDBJ databases">
        <authorList>
            <person name="See-Too W.S."/>
        </authorList>
    </citation>
    <scope>NUCLEOTIDE SEQUENCE</scope>
    <source>
        <strain evidence="3">L10.15</strain>
    </source>
</reference>
<feature type="transmembrane region" description="Helical" evidence="1">
    <location>
        <begin position="180"/>
        <end position="201"/>
    </location>
</feature>
<sequence length="202" mass="23359">MVFKTLKSKKLVKILLFLVSLLIGSWLYVSFFMNLLPRFFGNMENIEKNVLAVLIIVITTYILLLILLRIDSKKERYVLLGLYLLVLILGLLRLDPQHRYATGEIGLNPLGFISDISGDEASFYVMAINLAIFVPFYFLLAYANILKGFWSRLLIFELFILLIEYLQFQFNFGLFDVSDIFLYNIGFLVGYVISLSILKLLK</sequence>
<evidence type="ECO:0000256" key="1">
    <source>
        <dbReference type="SAM" id="Phobius"/>
    </source>
</evidence>